<feature type="region of interest" description="Disordered" evidence="1">
    <location>
        <begin position="489"/>
        <end position="570"/>
    </location>
</feature>
<keyword evidence="2" id="KW-1133">Transmembrane helix</keyword>
<keyword evidence="2" id="KW-0472">Membrane</keyword>
<keyword evidence="3" id="KW-0732">Signal</keyword>
<feature type="chain" id="PRO_5043371095" description="Ig-like domain-containing protein" evidence="3">
    <location>
        <begin position="30"/>
        <end position="628"/>
    </location>
</feature>
<reference evidence="4 5" key="1">
    <citation type="submission" date="2024-04" db="EMBL/GenBank/DDBJ databases">
        <authorList>
            <consortium name="Genoscope - CEA"/>
            <person name="William W."/>
        </authorList>
    </citation>
    <scope>NUCLEOTIDE SEQUENCE [LARGE SCALE GENOMIC DNA]</scope>
</reference>
<dbReference type="AlphaFoldDB" id="A0AAV2I705"/>
<evidence type="ECO:0000313" key="5">
    <source>
        <dbReference type="Proteomes" id="UP001497497"/>
    </source>
</evidence>
<name>A0AAV2I705_LYMST</name>
<evidence type="ECO:0000313" key="4">
    <source>
        <dbReference type="EMBL" id="CAL1541122.1"/>
    </source>
</evidence>
<organism evidence="4 5">
    <name type="scientific">Lymnaea stagnalis</name>
    <name type="common">Great pond snail</name>
    <name type="synonym">Helix stagnalis</name>
    <dbReference type="NCBI Taxonomy" id="6523"/>
    <lineage>
        <taxon>Eukaryota</taxon>
        <taxon>Metazoa</taxon>
        <taxon>Spiralia</taxon>
        <taxon>Lophotrochozoa</taxon>
        <taxon>Mollusca</taxon>
        <taxon>Gastropoda</taxon>
        <taxon>Heterobranchia</taxon>
        <taxon>Euthyneura</taxon>
        <taxon>Panpulmonata</taxon>
        <taxon>Hygrophila</taxon>
        <taxon>Lymnaeoidea</taxon>
        <taxon>Lymnaeidae</taxon>
        <taxon>Lymnaea</taxon>
    </lineage>
</organism>
<gene>
    <name evidence="4" type="ORF">GSLYS_00014764001</name>
</gene>
<proteinExistence type="predicted"/>
<evidence type="ECO:0000256" key="3">
    <source>
        <dbReference type="SAM" id="SignalP"/>
    </source>
</evidence>
<dbReference type="Proteomes" id="UP001497497">
    <property type="component" value="Unassembled WGS sequence"/>
</dbReference>
<feature type="signal peptide" evidence="3">
    <location>
        <begin position="1"/>
        <end position="29"/>
    </location>
</feature>
<dbReference type="EMBL" id="CAXITT010000416">
    <property type="protein sequence ID" value="CAL1541122.1"/>
    <property type="molecule type" value="Genomic_DNA"/>
</dbReference>
<accession>A0AAV2I705</accession>
<evidence type="ECO:0000256" key="1">
    <source>
        <dbReference type="SAM" id="MobiDB-lite"/>
    </source>
</evidence>
<feature type="transmembrane region" description="Helical" evidence="2">
    <location>
        <begin position="369"/>
        <end position="393"/>
    </location>
</feature>
<keyword evidence="5" id="KW-1185">Reference proteome</keyword>
<keyword evidence="2" id="KW-0812">Transmembrane</keyword>
<comment type="caution">
    <text evidence="4">The sequence shown here is derived from an EMBL/GenBank/DDBJ whole genome shotgun (WGS) entry which is preliminary data.</text>
</comment>
<sequence length="628" mass="69236">MEMFGLTRALLVMCALGGGVFELTGGIQGADTVRLCPKAQQGRSYVFECSGTTASTDRFIYWQGSHNSTLFEIGRCYFEDTICKTDDPAKFNITNLPDGREFKSLLIFRNVSESDRDMIINCSVWDIDYSDEKEVVDACRLTLFNPGEKSVVLGKPENQLNCVSGTEISYKINCSANMFTTDPDISLYVGDVKQKDGSSMSSTEIQGGKRYYWRTTLFVLTLNQSDQGKAIRCMATEKLPNSPPLIDQFDIRLPQITRQPYFTNSSGVAQERMMTLGKGQNERIECVSPMSTIYITCSGAGVQPVTQSWTQSDSASLTLNGSKINNNAICYCQTSYRGQCANVTTYLIISSPGSGSAKNSPNFAKWSPLFYVLAAVISLIFVTIILGASVYFYKHWKKLGFCPLEKPNHYDYIDPKPEGGYKYQNVAPKDSESHIQRESSVSSDGGGVFQSNFSGPPIDLRQPDASWEPKPGFGDDCVTRCVSFHQNDPAPPRCGLPAKETSGREATSKTSPEDDRTYVEPVDVYETNIPSEPSLGAVGMTSGDQYGTDEAADDTSHPPNDLSLGPDPSRGSEWTYTNCFSDVSNDYNVNPELENLYIEPSSRASSVDDVNRAEEEYLINLLKLDAEA</sequence>
<evidence type="ECO:0000256" key="2">
    <source>
        <dbReference type="SAM" id="Phobius"/>
    </source>
</evidence>
<feature type="region of interest" description="Disordered" evidence="1">
    <location>
        <begin position="432"/>
        <end position="455"/>
    </location>
</feature>
<feature type="compositionally biased region" description="Basic and acidic residues" evidence="1">
    <location>
        <begin position="501"/>
        <end position="518"/>
    </location>
</feature>
<evidence type="ECO:0008006" key="6">
    <source>
        <dbReference type="Google" id="ProtNLM"/>
    </source>
</evidence>
<protein>
    <recommendedName>
        <fullName evidence="6">Ig-like domain-containing protein</fullName>
    </recommendedName>
</protein>
<feature type="compositionally biased region" description="Polar residues" evidence="1">
    <location>
        <begin position="438"/>
        <end position="454"/>
    </location>
</feature>